<dbReference type="AlphaFoldDB" id="A0A0W8G857"/>
<dbReference type="Pfam" id="PF01973">
    <property type="entry name" value="MptE-like"/>
    <property type="match status" value="1"/>
</dbReference>
<dbReference type="InterPro" id="IPR002826">
    <property type="entry name" value="MptE-like"/>
</dbReference>
<dbReference type="PANTHER" id="PTHR41786:SF1">
    <property type="entry name" value="6-HYDROXYMETHYLPTERIN DIPHOSPHOKINASE MPTE-LIKE DOMAIN-CONTAINING PROTEIN"/>
    <property type="match status" value="1"/>
</dbReference>
<sequence length="602" mass="66302">MGKNRMRGYAMSVNVFLQDNLSALTAAKAPVMAWLASQNAGIETLAGRLIRNPMGHLDYQTEQGVRLHGAMPPALAYRDWAPADDPRLAAGASIIIGSGLGYGVNHVLAKTPDSHKVLVIEPRADLLLACLGQTDYRPFLAAGKLEFIPPDKAVLEERLRPLDVCFIFGKIYLRSDLPSSQFGPEYARWTAHARARLENISVELSTLRQKQDVMVGNELKNYRRAMSDGSLLGLRDMGRGMAAVVLGAGPSLARFAPELAKRRGRALYTAALQTLPALEGTGLKPDICMAIDFRPEMRVCLENLRDKSFAADIPLIYSTKMDPDVLAMYPGPTLPMWSVGGLATYVMADQEMVLDAGGNVGVALFRFLHACGVSSILLAGQDFSWTGERTHAPGHHSAQYRRTGPSRHEVAATNADGETVYTATAYMAAKRDLELTLREGNIPVYNLYGGGLVIESARNVTLDEAHLTGALSCAPGSLERFLAALQRARAPRVRPIFASRAATWSSSLKNAGNHLEKLFKHPRKNTAEIHAMFERLALFLKQDPLYLPYLYNEIMDVCGLCHARTSYGMKDMVEFRHIRKRVLDKVREMDRRLSEPGEKRAA</sequence>
<proteinExistence type="predicted"/>
<accession>A0A0W8G857</accession>
<name>A0A0W8G857_9ZZZZ</name>
<feature type="domain" description="6-hydroxymethylpterin diphosphokinase MptE-like" evidence="1">
    <location>
        <begin position="218"/>
        <end position="387"/>
    </location>
</feature>
<dbReference type="EMBL" id="LNQE01000098">
    <property type="protein sequence ID" value="KUG29348.1"/>
    <property type="molecule type" value="Genomic_DNA"/>
</dbReference>
<gene>
    <name evidence="2" type="ORF">ASZ90_000756</name>
</gene>
<comment type="caution">
    <text evidence="2">The sequence shown here is derived from an EMBL/GenBank/DDBJ whole genome shotgun (WGS) entry which is preliminary data.</text>
</comment>
<organism evidence="2">
    <name type="scientific">hydrocarbon metagenome</name>
    <dbReference type="NCBI Taxonomy" id="938273"/>
    <lineage>
        <taxon>unclassified sequences</taxon>
        <taxon>metagenomes</taxon>
        <taxon>ecological metagenomes</taxon>
    </lineage>
</organism>
<reference evidence="2" key="1">
    <citation type="journal article" date="2015" name="Proc. Natl. Acad. Sci. U.S.A.">
        <title>Networks of energetic and metabolic interactions define dynamics in microbial communities.</title>
        <authorList>
            <person name="Embree M."/>
            <person name="Liu J.K."/>
            <person name="Al-Bassam M.M."/>
            <person name="Zengler K."/>
        </authorList>
    </citation>
    <scope>NUCLEOTIDE SEQUENCE</scope>
</reference>
<evidence type="ECO:0000259" key="1">
    <source>
        <dbReference type="Pfam" id="PF01973"/>
    </source>
</evidence>
<evidence type="ECO:0000313" key="2">
    <source>
        <dbReference type="EMBL" id="KUG29348.1"/>
    </source>
</evidence>
<protein>
    <recommendedName>
        <fullName evidence="1">6-hydroxymethylpterin diphosphokinase MptE-like domain-containing protein</fullName>
    </recommendedName>
</protein>
<dbReference type="PANTHER" id="PTHR41786">
    <property type="entry name" value="MOTILITY ACCESSORY FACTOR MAF"/>
    <property type="match status" value="1"/>
</dbReference>